<protein>
    <submittedName>
        <fullName evidence="1">Uncharacterized protein</fullName>
    </submittedName>
</protein>
<evidence type="ECO:0000313" key="1">
    <source>
        <dbReference type="EMBL" id="CAK9140013.1"/>
    </source>
</evidence>
<keyword evidence="2" id="KW-1185">Reference proteome</keyword>
<dbReference type="AlphaFoldDB" id="A0ABC8R4U4"/>
<evidence type="ECO:0000313" key="2">
    <source>
        <dbReference type="Proteomes" id="UP001642360"/>
    </source>
</evidence>
<dbReference type="EMBL" id="CAUOFW020001004">
    <property type="protein sequence ID" value="CAK9140013.1"/>
    <property type="molecule type" value="Genomic_DNA"/>
</dbReference>
<gene>
    <name evidence="1" type="ORF">ILEXP_LOCUS7428</name>
</gene>
<sequence>MSDHESLATVVYMVVDRRCPEKVTGPYKDDPVPTSFVPGAGYHLVIEAFGGRESGRLQHKNLVRLVGENCNCSMLSRLLEAEQKKVQVLCANGCMVPSPMSLLGAMHDTEFLITFQCTLKEASCCCRGWKFGIAPA</sequence>
<accession>A0ABC8R4U4</accession>
<reference evidence="1 2" key="1">
    <citation type="submission" date="2024-02" db="EMBL/GenBank/DDBJ databases">
        <authorList>
            <person name="Vignale AGUSTIN F."/>
            <person name="Sosa J E."/>
            <person name="Modenutti C."/>
        </authorList>
    </citation>
    <scope>NUCLEOTIDE SEQUENCE [LARGE SCALE GENOMIC DNA]</scope>
</reference>
<dbReference type="Proteomes" id="UP001642360">
    <property type="component" value="Unassembled WGS sequence"/>
</dbReference>
<name>A0ABC8R4U4_9AQUA</name>
<comment type="caution">
    <text evidence="1">The sequence shown here is derived from an EMBL/GenBank/DDBJ whole genome shotgun (WGS) entry which is preliminary data.</text>
</comment>
<organism evidence="1 2">
    <name type="scientific">Ilex paraguariensis</name>
    <name type="common">yerba mate</name>
    <dbReference type="NCBI Taxonomy" id="185542"/>
    <lineage>
        <taxon>Eukaryota</taxon>
        <taxon>Viridiplantae</taxon>
        <taxon>Streptophyta</taxon>
        <taxon>Embryophyta</taxon>
        <taxon>Tracheophyta</taxon>
        <taxon>Spermatophyta</taxon>
        <taxon>Magnoliopsida</taxon>
        <taxon>eudicotyledons</taxon>
        <taxon>Gunneridae</taxon>
        <taxon>Pentapetalae</taxon>
        <taxon>asterids</taxon>
        <taxon>campanulids</taxon>
        <taxon>Aquifoliales</taxon>
        <taxon>Aquifoliaceae</taxon>
        <taxon>Ilex</taxon>
    </lineage>
</organism>
<proteinExistence type="predicted"/>